<dbReference type="Pfam" id="PF04340">
    <property type="entry name" value="DUF484"/>
    <property type="match status" value="1"/>
</dbReference>
<dbReference type="InterPro" id="IPR029016">
    <property type="entry name" value="GAF-like_dom_sf"/>
</dbReference>
<dbReference type="Gene3D" id="3.30.450.40">
    <property type="match status" value="1"/>
</dbReference>
<comment type="caution">
    <text evidence="1">The sequence shown here is derived from an EMBL/GenBank/DDBJ whole genome shotgun (WGS) entry which is preliminary data.</text>
</comment>
<proteinExistence type="predicted"/>
<accession>A0AAE4YBL7</accession>
<evidence type="ECO:0000313" key="1">
    <source>
        <dbReference type="EMBL" id="NBZ86950.1"/>
    </source>
</evidence>
<dbReference type="AlphaFoldDB" id="A0AAE4YBL7"/>
<dbReference type="EMBL" id="JAABNR010000004">
    <property type="protein sequence ID" value="NBZ86950.1"/>
    <property type="molecule type" value="Genomic_DNA"/>
</dbReference>
<name>A0AAE4YBL7_9RHOB</name>
<evidence type="ECO:0000313" key="2">
    <source>
        <dbReference type="Proteomes" id="UP001193501"/>
    </source>
</evidence>
<sequence>MIDPDTRDRILASPEALLEDRDVMQALIGANDRAAGTNVVDLRGLAMERLNQKLDRLEDTHRTVIAAAYENLAGTNQVHRAILQLLEPVDFPGFLATLTGTVAQTLRVEAVRLILETRSEGPVPEPVSGAILAVRPGFVNDYLTRGRAMARPVMLRQTLPDPGGIYGEAGDWVRSEALLRLDLGEGRLPGLLALGAEDPHQFKPTHGTDLLAFFGGVFERVMRKWLA</sequence>
<reference evidence="1" key="1">
    <citation type="submission" date="2020-01" db="EMBL/GenBank/DDBJ databases">
        <authorList>
            <person name="Chen W.-M."/>
        </authorList>
    </citation>
    <scope>NUCLEOTIDE SEQUENCE</scope>
    <source>
        <strain evidence="1">CYK-10</strain>
    </source>
</reference>
<protein>
    <submittedName>
        <fullName evidence="1">DUF484 family protein</fullName>
    </submittedName>
</protein>
<dbReference type="Proteomes" id="UP001193501">
    <property type="component" value="Unassembled WGS sequence"/>
</dbReference>
<keyword evidence="2" id="KW-1185">Reference proteome</keyword>
<gene>
    <name evidence="1" type="ORF">GV832_05100</name>
</gene>
<dbReference type="RefSeq" id="WP_168773765.1">
    <property type="nucleotide sequence ID" value="NZ_JAABNR010000004.1"/>
</dbReference>
<dbReference type="InterPro" id="IPR007435">
    <property type="entry name" value="DUF484"/>
</dbReference>
<organism evidence="1 2">
    <name type="scientific">Stagnihabitans tardus</name>
    <dbReference type="NCBI Taxonomy" id="2699202"/>
    <lineage>
        <taxon>Bacteria</taxon>
        <taxon>Pseudomonadati</taxon>
        <taxon>Pseudomonadota</taxon>
        <taxon>Alphaproteobacteria</taxon>
        <taxon>Rhodobacterales</taxon>
        <taxon>Paracoccaceae</taxon>
        <taxon>Stagnihabitans</taxon>
    </lineage>
</organism>